<reference evidence="6" key="1">
    <citation type="submission" date="2020-07" db="EMBL/GenBank/DDBJ databases">
        <authorList>
            <person name="Pettersson B.M.F."/>
            <person name="Behra P.R.K."/>
            <person name="Ramesh M."/>
            <person name="Das S."/>
            <person name="Dasgupta S."/>
            <person name="Kirsebom L.A."/>
        </authorList>
    </citation>
    <scope>NUCLEOTIDE SEQUENCE</scope>
    <source>
        <strain evidence="6">DSM 44615</strain>
    </source>
</reference>
<evidence type="ECO:0000259" key="5">
    <source>
        <dbReference type="Pfam" id="PF00198"/>
    </source>
</evidence>
<protein>
    <submittedName>
        <fullName evidence="6">2-oxo acid dehydrogenase subunit E2</fullName>
    </submittedName>
</protein>
<evidence type="ECO:0000313" key="6">
    <source>
        <dbReference type="EMBL" id="MCV7169585.1"/>
    </source>
</evidence>
<accession>A0A9X2YLG2</accession>
<dbReference type="SUPFAM" id="SSF52777">
    <property type="entry name" value="CoA-dependent acyltransferases"/>
    <property type="match status" value="1"/>
</dbReference>
<dbReference type="InterPro" id="IPR001078">
    <property type="entry name" value="2-oxoacid_DH_actylTfrase"/>
</dbReference>
<dbReference type="GO" id="GO:0031405">
    <property type="term" value="F:lipoic acid binding"/>
    <property type="evidence" value="ECO:0007669"/>
    <property type="project" value="TreeGrafter"/>
</dbReference>
<dbReference type="PANTHER" id="PTHR43178:SF5">
    <property type="entry name" value="LIPOAMIDE ACYLTRANSFERASE COMPONENT OF BRANCHED-CHAIN ALPHA-KETO ACID DEHYDROGENASE COMPLEX, MITOCHONDRIAL"/>
    <property type="match status" value="1"/>
</dbReference>
<evidence type="ECO:0000313" key="7">
    <source>
        <dbReference type="Proteomes" id="UP001140293"/>
    </source>
</evidence>
<dbReference type="EMBL" id="JACKSJ010000051">
    <property type="protein sequence ID" value="MCV7169585.1"/>
    <property type="molecule type" value="Genomic_DNA"/>
</dbReference>
<dbReference type="Pfam" id="PF00198">
    <property type="entry name" value="2-oxoacid_dh"/>
    <property type="match status" value="1"/>
</dbReference>
<keyword evidence="3" id="KW-0012">Acyltransferase</keyword>
<feature type="chain" id="PRO_5040832320" evidence="4">
    <location>
        <begin position="19"/>
        <end position="201"/>
    </location>
</feature>
<comment type="cofactor">
    <cofactor evidence="1">
        <name>(R)-lipoate</name>
        <dbReference type="ChEBI" id="CHEBI:83088"/>
    </cofactor>
</comment>
<evidence type="ECO:0000256" key="1">
    <source>
        <dbReference type="ARBA" id="ARBA00001938"/>
    </source>
</evidence>
<dbReference type="Proteomes" id="UP001140293">
    <property type="component" value="Unassembled WGS sequence"/>
</dbReference>
<feature type="domain" description="2-oxoacid dehydrogenase acyltransferase catalytic" evidence="5">
    <location>
        <begin position="2"/>
        <end position="197"/>
    </location>
</feature>
<keyword evidence="2" id="KW-0808">Transferase</keyword>
<evidence type="ECO:0000256" key="4">
    <source>
        <dbReference type="SAM" id="SignalP"/>
    </source>
</evidence>
<keyword evidence="4" id="KW-0732">Signal</keyword>
<organism evidence="6 7">
    <name type="scientific">[Mycobacterium] manitobense</name>
    <dbReference type="NCBI Taxonomy" id="190147"/>
    <lineage>
        <taxon>Bacteria</taxon>
        <taxon>Bacillati</taxon>
        <taxon>Actinomycetota</taxon>
        <taxon>Actinomycetes</taxon>
        <taxon>Mycobacteriales</taxon>
        <taxon>Mycobacteriaceae</taxon>
        <taxon>Mycolicibacterium</taxon>
    </lineage>
</organism>
<dbReference type="AlphaFoldDB" id="A0A9X2YLG2"/>
<dbReference type="GO" id="GO:0016407">
    <property type="term" value="F:acetyltransferase activity"/>
    <property type="evidence" value="ECO:0007669"/>
    <property type="project" value="TreeGrafter"/>
</dbReference>
<dbReference type="Gene3D" id="3.30.559.10">
    <property type="entry name" value="Chloramphenicol acetyltransferase-like domain"/>
    <property type="match status" value="1"/>
</dbReference>
<sequence>MTLTPMRRAVAAAMTASAAVPQFTLEACVDARAARTPTAGGSVEDVVVAAAAHTLRDHPRLNASFTTSPRDAITEHADVNVGVAVAVDDGIVAPAIRHADRLTVGEIRAERRRLTAAAREGTLRPAELYSATFTVSNLGGHGISRFRALVIPPQAAILAVGALDAEQRMWVSLSVDHRVTDGVPAARFLTDLVHRIETGFV</sequence>
<reference evidence="6" key="2">
    <citation type="journal article" date="2022" name="BMC Genomics">
        <title>Comparative genome analysis of mycobacteria focusing on tRNA and non-coding RNA.</title>
        <authorList>
            <person name="Behra P.R.K."/>
            <person name="Pettersson B.M.F."/>
            <person name="Ramesh M."/>
            <person name="Das S."/>
            <person name="Dasgupta S."/>
            <person name="Kirsebom L.A."/>
        </authorList>
    </citation>
    <scope>NUCLEOTIDE SEQUENCE</scope>
    <source>
        <strain evidence="6">DSM 44615</strain>
    </source>
</reference>
<comment type="caution">
    <text evidence="6">The sequence shown here is derived from an EMBL/GenBank/DDBJ whole genome shotgun (WGS) entry which is preliminary data.</text>
</comment>
<dbReference type="InterPro" id="IPR023213">
    <property type="entry name" value="CAT-like_dom_sf"/>
</dbReference>
<name>A0A9X2YLG2_9MYCO</name>
<keyword evidence="7" id="KW-1185">Reference proteome</keyword>
<gene>
    <name evidence="6" type="ORF">H7I41_06580</name>
</gene>
<evidence type="ECO:0000256" key="3">
    <source>
        <dbReference type="ARBA" id="ARBA00023315"/>
    </source>
</evidence>
<dbReference type="PANTHER" id="PTHR43178">
    <property type="entry name" value="DIHYDROLIPOAMIDE ACETYLTRANSFERASE COMPONENT OF PYRUVATE DEHYDROGENASE COMPLEX"/>
    <property type="match status" value="1"/>
</dbReference>
<dbReference type="RefSeq" id="WP_264011781.1">
    <property type="nucleotide sequence ID" value="NZ_JACKSJ010000051.1"/>
</dbReference>
<feature type="signal peptide" evidence="4">
    <location>
        <begin position="1"/>
        <end position="18"/>
    </location>
</feature>
<proteinExistence type="predicted"/>
<dbReference type="InterPro" id="IPR050743">
    <property type="entry name" value="2-oxoacid_DH_E2_comp"/>
</dbReference>
<evidence type="ECO:0000256" key="2">
    <source>
        <dbReference type="ARBA" id="ARBA00022679"/>
    </source>
</evidence>
<dbReference type="GO" id="GO:0005737">
    <property type="term" value="C:cytoplasm"/>
    <property type="evidence" value="ECO:0007669"/>
    <property type="project" value="TreeGrafter"/>
</dbReference>